<feature type="region of interest" description="Disordered" evidence="4">
    <location>
        <begin position="1"/>
        <end position="53"/>
    </location>
</feature>
<keyword evidence="3" id="KW-0949">S-adenosyl-L-methionine</keyword>
<evidence type="ECO:0000313" key="7">
    <source>
        <dbReference type="Proteomes" id="UP001596380"/>
    </source>
</evidence>
<dbReference type="RefSeq" id="WP_241684240.1">
    <property type="nucleotide sequence ID" value="NZ_JBHSXS010000071.1"/>
</dbReference>
<feature type="compositionally biased region" description="Polar residues" evidence="4">
    <location>
        <begin position="221"/>
        <end position="233"/>
    </location>
</feature>
<dbReference type="EC" id="2.1.1.-" evidence="6"/>
<dbReference type="InterPro" id="IPR041698">
    <property type="entry name" value="Methyltransf_25"/>
</dbReference>
<dbReference type="PANTHER" id="PTHR43464">
    <property type="entry name" value="METHYLTRANSFERASE"/>
    <property type="match status" value="1"/>
</dbReference>
<gene>
    <name evidence="6" type="ORF">ACFQKB_45800</name>
</gene>
<evidence type="ECO:0000256" key="3">
    <source>
        <dbReference type="ARBA" id="ARBA00022691"/>
    </source>
</evidence>
<keyword evidence="2 6" id="KW-0808">Transferase</keyword>
<dbReference type="Pfam" id="PF13649">
    <property type="entry name" value="Methyltransf_25"/>
    <property type="match status" value="1"/>
</dbReference>
<keyword evidence="7" id="KW-1185">Reference proteome</keyword>
<evidence type="ECO:0000259" key="5">
    <source>
        <dbReference type="Pfam" id="PF13649"/>
    </source>
</evidence>
<feature type="domain" description="Methyltransferase" evidence="5">
    <location>
        <begin position="77"/>
        <end position="170"/>
    </location>
</feature>
<dbReference type="CDD" id="cd02440">
    <property type="entry name" value="AdoMet_MTases"/>
    <property type="match status" value="1"/>
</dbReference>
<protein>
    <submittedName>
        <fullName evidence="6">Class I SAM-dependent methyltransferase</fullName>
        <ecNumber evidence="6">2.1.1.-</ecNumber>
    </submittedName>
</protein>
<feature type="compositionally biased region" description="Basic and acidic residues" evidence="4">
    <location>
        <begin position="234"/>
        <end position="244"/>
    </location>
</feature>
<evidence type="ECO:0000256" key="4">
    <source>
        <dbReference type="SAM" id="MobiDB-lite"/>
    </source>
</evidence>
<evidence type="ECO:0000313" key="6">
    <source>
        <dbReference type="EMBL" id="MFC6887144.1"/>
    </source>
</evidence>
<dbReference type="GO" id="GO:0008168">
    <property type="term" value="F:methyltransferase activity"/>
    <property type="evidence" value="ECO:0007669"/>
    <property type="project" value="UniProtKB-KW"/>
</dbReference>
<dbReference type="PANTHER" id="PTHR43464:SF19">
    <property type="entry name" value="UBIQUINONE BIOSYNTHESIS O-METHYLTRANSFERASE, MITOCHONDRIAL"/>
    <property type="match status" value="1"/>
</dbReference>
<feature type="compositionally biased region" description="Acidic residues" evidence="4">
    <location>
        <begin position="1"/>
        <end position="12"/>
    </location>
</feature>
<dbReference type="Proteomes" id="UP001596380">
    <property type="component" value="Unassembled WGS sequence"/>
</dbReference>
<dbReference type="InterPro" id="IPR029063">
    <property type="entry name" value="SAM-dependent_MTases_sf"/>
</dbReference>
<comment type="caution">
    <text evidence="6">The sequence shown here is derived from an EMBL/GenBank/DDBJ whole genome shotgun (WGS) entry which is preliminary data.</text>
</comment>
<feature type="region of interest" description="Disordered" evidence="4">
    <location>
        <begin position="218"/>
        <end position="244"/>
    </location>
</feature>
<evidence type="ECO:0000256" key="1">
    <source>
        <dbReference type="ARBA" id="ARBA00022603"/>
    </source>
</evidence>
<reference evidence="7" key="1">
    <citation type="journal article" date="2019" name="Int. J. Syst. Evol. Microbiol.">
        <title>The Global Catalogue of Microorganisms (GCM) 10K type strain sequencing project: providing services to taxonomists for standard genome sequencing and annotation.</title>
        <authorList>
            <consortium name="The Broad Institute Genomics Platform"/>
            <consortium name="The Broad Institute Genome Sequencing Center for Infectious Disease"/>
            <person name="Wu L."/>
            <person name="Ma J."/>
        </authorList>
    </citation>
    <scope>NUCLEOTIDE SEQUENCE [LARGE SCALE GENOMIC DNA]</scope>
    <source>
        <strain evidence="7">JCM 3369</strain>
    </source>
</reference>
<accession>A0ABW2CZ65</accession>
<evidence type="ECO:0000256" key="2">
    <source>
        <dbReference type="ARBA" id="ARBA00022679"/>
    </source>
</evidence>
<dbReference type="GO" id="GO:0032259">
    <property type="term" value="P:methylation"/>
    <property type="evidence" value="ECO:0007669"/>
    <property type="project" value="UniProtKB-KW"/>
</dbReference>
<name>A0ABW2CZ65_9ACTN</name>
<proteinExistence type="predicted"/>
<keyword evidence="1 6" id="KW-0489">Methyltransferase</keyword>
<dbReference type="SUPFAM" id="SSF53335">
    <property type="entry name" value="S-adenosyl-L-methionine-dependent methyltransferases"/>
    <property type="match status" value="1"/>
</dbReference>
<dbReference type="Gene3D" id="3.40.50.150">
    <property type="entry name" value="Vaccinia Virus protein VP39"/>
    <property type="match status" value="1"/>
</dbReference>
<sequence>MGGGEAADDCEQEATMSVDNQDAHAHGHGGSGGRRQENGSAEEMWDARYSESERVWSGEPNATLVREAGDLRPGTALDLGSGEGGDAIWLAGRGWRVTAVDVSGVALDRAARHAEDAGVAERIEWRRHDLAESFPDGRYDLVSAHFLHSWGDMPRERILRDAAAAVAPGGVLLVVGHSGPPPWEQDGHGAVLPSPREVLEALELPEGEWEVLRCEEHDRTQTAPDGTTVTRTDNTVKVRRVTDR</sequence>
<organism evidence="6 7">
    <name type="scientific">Actinomadura yumaensis</name>
    <dbReference type="NCBI Taxonomy" id="111807"/>
    <lineage>
        <taxon>Bacteria</taxon>
        <taxon>Bacillati</taxon>
        <taxon>Actinomycetota</taxon>
        <taxon>Actinomycetes</taxon>
        <taxon>Streptosporangiales</taxon>
        <taxon>Thermomonosporaceae</taxon>
        <taxon>Actinomadura</taxon>
    </lineage>
</organism>
<dbReference type="EMBL" id="JBHSXS010000071">
    <property type="protein sequence ID" value="MFC6887144.1"/>
    <property type="molecule type" value="Genomic_DNA"/>
</dbReference>